<dbReference type="Pfam" id="PF00501">
    <property type="entry name" value="AMP-binding"/>
    <property type="match status" value="2"/>
</dbReference>
<dbReference type="Gene3D" id="3.30.300.30">
    <property type="match status" value="1"/>
</dbReference>
<dbReference type="PRINTS" id="PR00154">
    <property type="entry name" value="AMPBINDING"/>
</dbReference>
<keyword evidence="2" id="KW-0596">Phosphopantetheine</keyword>
<reference evidence="6 7" key="1">
    <citation type="submission" date="2019-12" db="EMBL/GenBank/DDBJ databases">
        <title>Whole genome sequencing of endophytic Actinobacterium Micromonospora sp. MPMI6T.</title>
        <authorList>
            <person name="Evv R."/>
            <person name="Podile A.R."/>
        </authorList>
    </citation>
    <scope>NUCLEOTIDE SEQUENCE [LARGE SCALE GENOMIC DNA]</scope>
    <source>
        <strain evidence="6 7">MPMI6</strain>
    </source>
</reference>
<dbReference type="InterPro" id="IPR011251">
    <property type="entry name" value="Luciferase-like_dom"/>
</dbReference>
<dbReference type="Gene3D" id="2.30.38.10">
    <property type="entry name" value="Luciferase, Domain 3"/>
    <property type="match status" value="1"/>
</dbReference>
<feature type="compositionally biased region" description="Low complexity" evidence="4">
    <location>
        <begin position="1450"/>
        <end position="1470"/>
    </location>
</feature>
<dbReference type="SMART" id="SM00823">
    <property type="entry name" value="PKS_PP"/>
    <property type="match status" value="1"/>
</dbReference>
<feature type="region of interest" description="Disordered" evidence="4">
    <location>
        <begin position="1445"/>
        <end position="1476"/>
    </location>
</feature>
<dbReference type="InterPro" id="IPR036736">
    <property type="entry name" value="ACP-like_sf"/>
</dbReference>
<dbReference type="InterPro" id="IPR020845">
    <property type="entry name" value="AMP-binding_CS"/>
</dbReference>
<comment type="cofactor">
    <cofactor evidence="1">
        <name>pantetheine 4'-phosphate</name>
        <dbReference type="ChEBI" id="CHEBI:47942"/>
    </cofactor>
</comment>
<dbReference type="SUPFAM" id="SSF52777">
    <property type="entry name" value="CoA-dependent acyltransferases"/>
    <property type="match status" value="2"/>
</dbReference>
<dbReference type="InterPro" id="IPR001242">
    <property type="entry name" value="Condensation_dom"/>
</dbReference>
<feature type="region of interest" description="Disordered" evidence="4">
    <location>
        <begin position="651"/>
        <end position="672"/>
    </location>
</feature>
<dbReference type="SUPFAM" id="SSF51679">
    <property type="entry name" value="Bacterial luciferase-like"/>
    <property type="match status" value="1"/>
</dbReference>
<dbReference type="InterPro" id="IPR023213">
    <property type="entry name" value="CAT-like_dom_sf"/>
</dbReference>
<dbReference type="PROSITE" id="PS00012">
    <property type="entry name" value="PHOSPHOPANTETHEINE"/>
    <property type="match status" value="1"/>
</dbReference>
<dbReference type="CDD" id="cd19531">
    <property type="entry name" value="LCL_NRPS-like"/>
    <property type="match status" value="1"/>
</dbReference>
<organism evidence="6 7">
    <name type="scientific">Micromonospora echinofusca</name>
    <dbReference type="NCBI Taxonomy" id="47858"/>
    <lineage>
        <taxon>Bacteria</taxon>
        <taxon>Bacillati</taxon>
        <taxon>Actinomycetota</taxon>
        <taxon>Actinomycetes</taxon>
        <taxon>Micromonosporales</taxon>
        <taxon>Micromonosporaceae</taxon>
        <taxon>Micromonospora</taxon>
    </lineage>
</organism>
<dbReference type="PANTHER" id="PTHR45527">
    <property type="entry name" value="NONRIBOSOMAL PEPTIDE SYNTHETASE"/>
    <property type="match status" value="1"/>
</dbReference>
<dbReference type="PANTHER" id="PTHR45527:SF1">
    <property type="entry name" value="FATTY ACID SYNTHASE"/>
    <property type="match status" value="1"/>
</dbReference>
<dbReference type="InterPro" id="IPR042099">
    <property type="entry name" value="ANL_N_sf"/>
</dbReference>
<dbReference type="PROSITE" id="PS00455">
    <property type="entry name" value="AMP_BINDING"/>
    <property type="match status" value="1"/>
</dbReference>
<dbReference type="InterPro" id="IPR020459">
    <property type="entry name" value="AMP-binding"/>
</dbReference>
<dbReference type="InterPro" id="IPR000873">
    <property type="entry name" value="AMP-dep_synth/lig_dom"/>
</dbReference>
<dbReference type="Gene3D" id="1.10.1200.10">
    <property type="entry name" value="ACP-like"/>
    <property type="match status" value="1"/>
</dbReference>
<dbReference type="SUPFAM" id="SSF47336">
    <property type="entry name" value="ACP-like"/>
    <property type="match status" value="1"/>
</dbReference>
<dbReference type="PIRSF" id="PIRSF001617">
    <property type="entry name" value="Alpha-AR"/>
    <property type="match status" value="1"/>
</dbReference>
<dbReference type="Gene3D" id="3.20.20.30">
    <property type="entry name" value="Luciferase-like domain"/>
    <property type="match status" value="1"/>
</dbReference>
<sequence>MSDPGTDARRALLARQLAQRLAHRSHPLSYPQQRLWFLDQLNPDNPVYNIPLGYRIHGPLDVDALHRALSTVVRRHEALRTVFRAVDGQPRQVVLPPTEVPLRVVDVAGTAEATALAEAEARTRFDLADGPVLRATLLRLGPTDHWLCLTVHHIVCDGWSLAILERELGAAYAGRQLPDLPVQYADFAEWQHTHLTGDTLDRLVGHWRDRLADVPLLASLPTDRPRPPTQTYRGAHLDLRLGADVTAQVTGLARQAAATPFAVLLAAFAVVVQAHTGTPQVVVGSPVAGRQRAEVQPLIGFFANTLVQRVDLTGAPTFRQLVERTRDETRDALAHQDLPFEKLVEELHPSRDLAHNPLFQVLFSYHDTDAAGLALPGCTVTPVPGDTATAKFDLTLSLTRRGAELTARLEYGTDLFDADSAERMAARFRQVLTAALADPDRPVDGLDVLTPDERHLLLTEWTGTGVTRRSDVLVHDLVAAQARRTPDRVAVRDAGPGLRDGLTYRELDARADRFAATLRGHGVGPDTPVGVLLPRGTDLAVALLAILKAGGAYLPLDPALPADRLGYLVTDSGARLVVTTPHLAGRLDGLPVTTVAPDAPAPDDPAAVVPAGRSVHADDLAYVIYTSGSTGRPKGVLVTHRNVGTFFAGMDREFGPDTAGDPDTAGPPDDTDASAPTWLAVTSASFDISVLELLWTLTRGFEVVIRGDEPTSGAATATGAPVPAEVQARPMDFSLFYFGGDRGGAADDRYRLLVEGARFADRHGFTAVWTPERHFHDFGGLYPNPSVTAAAIATITERVQIRAGSVVVPLHDPIRVAEEWAVVDNLSGGRVGLSVASGWQPTDFVLAPDRYADRKQLMLDGIAEVRRLWRGGTVSRPRPGGDRVDVRVYPPPVQPDLPVWVTSARSPETFRMAGEIGAGLLTHLLGHSVEQLGEKIDIYRRAWREAGHAGTGHVTLMLHTFLGTDTEQVRERVREPLCGYLKSSFDLLSGLGAVSGSSSDFRNLPEEELDALVRQAFDRFFDTAALLGTPEAAADLVDRLKAIEVDEVACLIDFGVDHDEVLAALPHLRAARDLSEERRRVALADEPVAAQLRRHRVTHLQCTPSLAGVLAEDPDTRAALGDLRRLLVGGEALPAALGADLAGLVGAVHNMYGPTEATVWASSHRVDGDPPPGGTVPLGRPLADVRAYVVDTDLRPTPVGVPGELLLGGPGVTRGYHGRPALTADRFVPDPFTADGSRLYRTGDLARWRADGTLEFLGRLDHQVKIHGHRIELGEIESVLAAQDGVRAAVVVVRGTGAHRSLAAYCCPARTGTPAPTPAALRTALARVLPDYMVPATVTLLDELPLTPNGKVDRSGLPDPRRPEPARYLAPRTEVEQTIAEVWAQLLGRERVGLDDNFFELGGNSLLAVQARSRLLARDVTGVSLVDLFRYPSVRTLAAACATPGERPDALAGTRQAAGRRAAALTAAGPRRGRRS</sequence>
<proteinExistence type="predicted"/>
<dbReference type="InterPro" id="IPR025110">
    <property type="entry name" value="AMP-bd_C"/>
</dbReference>
<evidence type="ECO:0000256" key="3">
    <source>
        <dbReference type="ARBA" id="ARBA00022553"/>
    </source>
</evidence>
<dbReference type="Gene3D" id="3.30.559.10">
    <property type="entry name" value="Chloramphenicol acetyltransferase-like domain"/>
    <property type="match status" value="1"/>
</dbReference>
<dbReference type="Pfam" id="PF00296">
    <property type="entry name" value="Bac_luciferase"/>
    <property type="match status" value="1"/>
</dbReference>
<dbReference type="Pfam" id="PF00550">
    <property type="entry name" value="PP-binding"/>
    <property type="match status" value="1"/>
</dbReference>
<gene>
    <name evidence="6" type="ORF">GSF22_22655</name>
</gene>
<dbReference type="InterPro" id="IPR006162">
    <property type="entry name" value="Ppantetheine_attach_site"/>
</dbReference>
<dbReference type="Gene3D" id="3.40.50.980">
    <property type="match status" value="1"/>
</dbReference>
<dbReference type="EMBL" id="WVUH01000229">
    <property type="protein sequence ID" value="MBO4208788.1"/>
    <property type="molecule type" value="Genomic_DNA"/>
</dbReference>
<evidence type="ECO:0000313" key="7">
    <source>
        <dbReference type="Proteomes" id="UP000823521"/>
    </source>
</evidence>
<protein>
    <submittedName>
        <fullName evidence="6">LLM class flavin-dependent oxidoreductase</fullName>
    </submittedName>
</protein>
<dbReference type="InterPro" id="IPR009081">
    <property type="entry name" value="PP-bd_ACP"/>
</dbReference>
<keyword evidence="3" id="KW-0597">Phosphoprotein</keyword>
<evidence type="ECO:0000256" key="1">
    <source>
        <dbReference type="ARBA" id="ARBA00001957"/>
    </source>
</evidence>
<comment type="caution">
    <text evidence="6">The sequence shown here is derived from an EMBL/GenBank/DDBJ whole genome shotgun (WGS) entry which is preliminary data.</text>
</comment>
<name>A0ABS3VWN8_MICEH</name>
<feature type="compositionally biased region" description="Low complexity" evidence="4">
    <location>
        <begin position="656"/>
        <end position="672"/>
    </location>
</feature>
<dbReference type="InterPro" id="IPR045851">
    <property type="entry name" value="AMP-bd_C_sf"/>
</dbReference>
<keyword evidence="7" id="KW-1185">Reference proteome</keyword>
<dbReference type="PROSITE" id="PS50075">
    <property type="entry name" value="CARRIER"/>
    <property type="match status" value="1"/>
</dbReference>
<feature type="domain" description="Carrier" evidence="5">
    <location>
        <begin position="1370"/>
        <end position="1445"/>
    </location>
</feature>
<evidence type="ECO:0000259" key="5">
    <source>
        <dbReference type="PROSITE" id="PS50075"/>
    </source>
</evidence>
<dbReference type="Gene3D" id="3.40.50.12780">
    <property type="entry name" value="N-terminal domain of ligase-like"/>
    <property type="match status" value="1"/>
</dbReference>
<dbReference type="Pfam" id="PF00668">
    <property type="entry name" value="Condensation"/>
    <property type="match status" value="1"/>
</dbReference>
<dbReference type="InterPro" id="IPR020806">
    <property type="entry name" value="PKS_PP-bd"/>
</dbReference>
<evidence type="ECO:0000256" key="2">
    <source>
        <dbReference type="ARBA" id="ARBA00022450"/>
    </source>
</evidence>
<dbReference type="Pfam" id="PF13193">
    <property type="entry name" value="AMP-binding_C"/>
    <property type="match status" value="1"/>
</dbReference>
<accession>A0ABS3VWN8</accession>
<dbReference type="SUPFAM" id="SSF56801">
    <property type="entry name" value="Acetyl-CoA synthetase-like"/>
    <property type="match status" value="2"/>
</dbReference>
<dbReference type="InterPro" id="IPR024011">
    <property type="entry name" value="Biosynth_lucif-like_mOase_dom"/>
</dbReference>
<dbReference type="CDD" id="cd00347">
    <property type="entry name" value="Flavin_utilizing_monoxygenases"/>
    <property type="match status" value="1"/>
</dbReference>
<dbReference type="NCBIfam" id="TIGR04020">
    <property type="entry name" value="seco_metab_LLM"/>
    <property type="match status" value="1"/>
</dbReference>
<evidence type="ECO:0000313" key="6">
    <source>
        <dbReference type="EMBL" id="MBO4208788.1"/>
    </source>
</evidence>
<dbReference type="RefSeq" id="WP_208815769.1">
    <property type="nucleotide sequence ID" value="NZ_WVUH01000229.1"/>
</dbReference>
<evidence type="ECO:0000256" key="4">
    <source>
        <dbReference type="SAM" id="MobiDB-lite"/>
    </source>
</evidence>
<dbReference type="Gene3D" id="3.30.559.30">
    <property type="entry name" value="Nonribosomal peptide synthetase, condensation domain"/>
    <property type="match status" value="1"/>
</dbReference>
<dbReference type="Proteomes" id="UP000823521">
    <property type="component" value="Unassembled WGS sequence"/>
</dbReference>
<dbReference type="InterPro" id="IPR036661">
    <property type="entry name" value="Luciferase-like_sf"/>
</dbReference>